<feature type="transmembrane region" description="Helical" evidence="1">
    <location>
        <begin position="74"/>
        <end position="95"/>
    </location>
</feature>
<keyword evidence="1" id="KW-0812">Transmembrane</keyword>
<keyword evidence="1" id="KW-1133">Transmembrane helix</keyword>
<keyword evidence="3" id="KW-1185">Reference proteome</keyword>
<name>V7PPA1_PLAYE</name>
<gene>
    <name evidence="2" type="ORF">YYC_02492</name>
</gene>
<keyword evidence="1" id="KW-0472">Membrane</keyword>
<evidence type="ECO:0000313" key="3">
    <source>
        <dbReference type="Proteomes" id="UP000018538"/>
    </source>
</evidence>
<feature type="transmembrane region" description="Helical" evidence="1">
    <location>
        <begin position="12"/>
        <end position="29"/>
    </location>
</feature>
<protein>
    <submittedName>
        <fullName evidence="2">Uncharacterized protein</fullName>
    </submittedName>
</protein>
<dbReference type="EMBL" id="KI635763">
    <property type="protein sequence ID" value="ETB60143.1"/>
    <property type="molecule type" value="Genomic_DNA"/>
</dbReference>
<feature type="transmembrane region" description="Helical" evidence="1">
    <location>
        <begin position="41"/>
        <end position="62"/>
    </location>
</feature>
<dbReference type="Proteomes" id="UP000018538">
    <property type="component" value="Unassembled WGS sequence"/>
</dbReference>
<accession>V7PPA1</accession>
<proteinExistence type="predicted"/>
<reference evidence="2 3" key="1">
    <citation type="submission" date="2013-11" db="EMBL/GenBank/DDBJ databases">
        <title>The Genome Sequence of Plasmodium yoelii 17X.</title>
        <authorList>
            <consortium name="The Broad Institute Genomics Platform"/>
            <consortium name="The Broad Institute Genome Sequencing Center for Infectious Disease"/>
            <person name="Neafsey D."/>
            <person name="Adams J."/>
            <person name="Walker B."/>
            <person name="Young S.K."/>
            <person name="Zeng Q."/>
            <person name="Gargeya S."/>
            <person name="Fitzgerald M."/>
            <person name="Haas B."/>
            <person name="Abouelleil A."/>
            <person name="Alvarado L."/>
            <person name="Chapman S.B."/>
            <person name="Gainer-Dewar J."/>
            <person name="Goldberg J."/>
            <person name="Griggs A."/>
            <person name="Gujja S."/>
            <person name="Hansen M."/>
            <person name="Howarth C."/>
            <person name="Imamovic A."/>
            <person name="Ireland A."/>
            <person name="Larimer J."/>
            <person name="McCowan C."/>
            <person name="Murphy C."/>
            <person name="Pearson M."/>
            <person name="Poon T.W."/>
            <person name="Priest M."/>
            <person name="Roberts A."/>
            <person name="Saif S."/>
            <person name="Shea T."/>
            <person name="Sykes S."/>
            <person name="Wortman J."/>
            <person name="Nusbaum C."/>
            <person name="Birren B."/>
        </authorList>
    </citation>
    <scope>NUCLEOTIDE SEQUENCE [LARGE SCALE GENOMIC DNA]</scope>
    <source>
        <strain evidence="2 3">17X</strain>
    </source>
</reference>
<evidence type="ECO:0000313" key="2">
    <source>
        <dbReference type="EMBL" id="ETB60143.1"/>
    </source>
</evidence>
<organism evidence="2 3">
    <name type="scientific">Plasmodium yoelii 17X</name>
    <dbReference type="NCBI Taxonomy" id="1323249"/>
    <lineage>
        <taxon>Eukaryota</taxon>
        <taxon>Sar</taxon>
        <taxon>Alveolata</taxon>
        <taxon>Apicomplexa</taxon>
        <taxon>Aconoidasida</taxon>
        <taxon>Haemosporida</taxon>
        <taxon>Plasmodiidae</taxon>
        <taxon>Plasmodium</taxon>
        <taxon>Plasmodium (Vinckeia)</taxon>
    </lineage>
</organism>
<evidence type="ECO:0000256" key="1">
    <source>
        <dbReference type="SAM" id="Phobius"/>
    </source>
</evidence>
<sequence length="101" mass="12534">MCKKNKIIYNNKIKIIFYAFFFFPAQYLQRISTITKTYFYTYINDTFIFNFVKILTIFCMHIKNHINIIFDAKIKIFDFLIIVSYTQIYLCYYKYIHIIHF</sequence>
<dbReference type="AlphaFoldDB" id="V7PPA1"/>